<protein>
    <submittedName>
        <fullName evidence="2 3">Uncharacterized protein</fullName>
    </submittedName>
</protein>
<keyword evidence="4" id="KW-1185">Reference proteome</keyword>
<feature type="region of interest" description="Disordered" evidence="1">
    <location>
        <begin position="200"/>
        <end position="307"/>
    </location>
</feature>
<dbReference type="EMBL" id="ADBL01002853">
    <property type="status" value="NOT_ANNOTATED_CDS"/>
    <property type="molecule type" value="Genomic_DNA"/>
</dbReference>
<reference evidence="3" key="4">
    <citation type="journal article" date="2015" name="G3 (Bethesda)">
        <title>Genome sequences of three phytopathogenic species of the Magnaporthaceae family of fungi.</title>
        <authorList>
            <person name="Okagaki L.H."/>
            <person name="Nunes C.C."/>
            <person name="Sailsbery J."/>
            <person name="Clay B."/>
            <person name="Brown D."/>
            <person name="John T."/>
            <person name="Oh Y."/>
            <person name="Young N."/>
            <person name="Fitzgerald M."/>
            <person name="Haas B.J."/>
            <person name="Zeng Q."/>
            <person name="Young S."/>
            <person name="Adiconis X."/>
            <person name="Fan L."/>
            <person name="Levin J.Z."/>
            <person name="Mitchell T.K."/>
            <person name="Okubara P.A."/>
            <person name="Farman M.L."/>
            <person name="Kohn L.M."/>
            <person name="Birren B."/>
            <person name="Ma L.-J."/>
            <person name="Dean R.A."/>
        </authorList>
    </citation>
    <scope>NUCLEOTIDE SEQUENCE</scope>
    <source>
        <strain evidence="3">ATCC 64411 / 73-15</strain>
    </source>
</reference>
<dbReference type="OrthoDB" id="10495931at2759"/>
<accession>A0A0C4EFN6</accession>
<gene>
    <name evidence="2" type="ORF">MAPG_11588</name>
</gene>
<name>A0A0C4EFN6_MAGP6</name>
<evidence type="ECO:0000313" key="2">
    <source>
        <dbReference type="EMBL" id="KLU92643.1"/>
    </source>
</evidence>
<feature type="compositionally biased region" description="Basic residues" evidence="1">
    <location>
        <begin position="293"/>
        <end position="307"/>
    </location>
</feature>
<feature type="compositionally biased region" description="Pro residues" evidence="1">
    <location>
        <begin position="215"/>
        <end position="226"/>
    </location>
</feature>
<evidence type="ECO:0000313" key="3">
    <source>
        <dbReference type="EnsemblFungi" id="MAPG_11588T0"/>
    </source>
</evidence>
<reference evidence="2" key="2">
    <citation type="submission" date="2010-05" db="EMBL/GenBank/DDBJ databases">
        <title>The Genome Sequence of Magnaporthe poae strain ATCC 64411.</title>
        <authorList>
            <consortium name="The Broad Institute Genome Sequencing Platform"/>
            <consortium name="Broad Institute Genome Sequencing Center for Infectious Disease"/>
            <person name="Ma L.-J."/>
            <person name="Dead R."/>
            <person name="Young S."/>
            <person name="Zeng Q."/>
            <person name="Koehrsen M."/>
            <person name="Alvarado L."/>
            <person name="Berlin A."/>
            <person name="Chapman S.B."/>
            <person name="Chen Z."/>
            <person name="Freedman E."/>
            <person name="Gellesch M."/>
            <person name="Goldberg J."/>
            <person name="Griggs A."/>
            <person name="Gujja S."/>
            <person name="Heilman E.R."/>
            <person name="Heiman D."/>
            <person name="Hepburn T."/>
            <person name="Howarth C."/>
            <person name="Jen D."/>
            <person name="Larson L."/>
            <person name="Mehta T."/>
            <person name="Neiman D."/>
            <person name="Pearson M."/>
            <person name="Roberts A."/>
            <person name="Saif S."/>
            <person name="Shea T."/>
            <person name="Shenoy N."/>
            <person name="Sisk P."/>
            <person name="Stolte C."/>
            <person name="Sykes S."/>
            <person name="Walk T."/>
            <person name="White J."/>
            <person name="Yandava C."/>
            <person name="Haas B."/>
            <person name="Nusbaum C."/>
            <person name="Birren B."/>
        </authorList>
    </citation>
    <scope>NUCLEOTIDE SEQUENCE</scope>
    <source>
        <strain evidence="2">ATCC 64411</strain>
    </source>
</reference>
<reference evidence="3" key="5">
    <citation type="submission" date="2015-06" db="UniProtKB">
        <authorList>
            <consortium name="EnsemblFungi"/>
        </authorList>
    </citation>
    <scope>IDENTIFICATION</scope>
    <source>
        <strain evidence="3">ATCC 64411</strain>
    </source>
</reference>
<evidence type="ECO:0000256" key="1">
    <source>
        <dbReference type="SAM" id="MobiDB-lite"/>
    </source>
</evidence>
<proteinExistence type="predicted"/>
<reference evidence="2" key="3">
    <citation type="submission" date="2011-03" db="EMBL/GenBank/DDBJ databases">
        <title>Annotation of Magnaporthe poae ATCC 64411.</title>
        <authorList>
            <person name="Ma L.-J."/>
            <person name="Dead R."/>
            <person name="Young S.K."/>
            <person name="Zeng Q."/>
            <person name="Gargeya S."/>
            <person name="Fitzgerald M."/>
            <person name="Haas B."/>
            <person name="Abouelleil A."/>
            <person name="Alvarado L."/>
            <person name="Arachchi H.M."/>
            <person name="Berlin A."/>
            <person name="Brown A."/>
            <person name="Chapman S.B."/>
            <person name="Chen Z."/>
            <person name="Dunbar C."/>
            <person name="Freedman E."/>
            <person name="Gearin G."/>
            <person name="Gellesch M."/>
            <person name="Goldberg J."/>
            <person name="Griggs A."/>
            <person name="Gujja S."/>
            <person name="Heiman D."/>
            <person name="Howarth C."/>
            <person name="Larson L."/>
            <person name="Lui A."/>
            <person name="MacDonald P.J.P."/>
            <person name="Mehta T."/>
            <person name="Montmayeur A."/>
            <person name="Murphy C."/>
            <person name="Neiman D."/>
            <person name="Pearson M."/>
            <person name="Priest M."/>
            <person name="Roberts A."/>
            <person name="Saif S."/>
            <person name="Shea T."/>
            <person name="Shenoy N."/>
            <person name="Sisk P."/>
            <person name="Stolte C."/>
            <person name="Sykes S."/>
            <person name="Yandava C."/>
            <person name="Wortman J."/>
            <person name="Nusbaum C."/>
            <person name="Birren B."/>
        </authorList>
    </citation>
    <scope>NUCLEOTIDE SEQUENCE</scope>
    <source>
        <strain evidence="2">ATCC 64411</strain>
    </source>
</reference>
<sequence length="307" mass="32303">MAPLQTIVPFSPFSPSGEWECCACRSRDYMYRTQCVPPCSHTACDGCTIFDRRGEAVVPSRRIPVNWACAGAAHYHGGGGGPEVVVLHSVAELLVAAGAGDGKDEVLCWCGGPAFDPAAVYDHWGLLMGDEIVAAEAGVLDFGIVLRGGPPATIFNLADAAGRRAAAAFLRHHPGVEAWEPIVRRLAIYRAVEVAAAKETASVKTCGSPAGSSSPAPPDAGLPTPPSGEERLVARVTRKKPTTPATPPPREEVPAAKGTKTRKRRRDEAGEEAGPAPSLAARVTRPRLEKPRGAKNGRQGKKRKGKA</sequence>
<evidence type="ECO:0000313" key="4">
    <source>
        <dbReference type="Proteomes" id="UP000011715"/>
    </source>
</evidence>
<dbReference type="VEuPathDB" id="FungiDB:MAPG_11588"/>
<dbReference type="AlphaFoldDB" id="A0A0C4EFN6"/>
<dbReference type="EnsemblFungi" id="MAPG_11588T0">
    <property type="protein sequence ID" value="MAPG_11588T0"/>
    <property type="gene ID" value="MAPG_11588"/>
</dbReference>
<organism evidence="3 4">
    <name type="scientific">Magnaporthiopsis poae (strain ATCC 64411 / 73-15)</name>
    <name type="common">Kentucky bluegrass fungus</name>
    <name type="synonym">Magnaporthe poae</name>
    <dbReference type="NCBI Taxonomy" id="644358"/>
    <lineage>
        <taxon>Eukaryota</taxon>
        <taxon>Fungi</taxon>
        <taxon>Dikarya</taxon>
        <taxon>Ascomycota</taxon>
        <taxon>Pezizomycotina</taxon>
        <taxon>Sordariomycetes</taxon>
        <taxon>Sordariomycetidae</taxon>
        <taxon>Magnaporthales</taxon>
        <taxon>Magnaporthaceae</taxon>
        <taxon>Magnaporthiopsis</taxon>
    </lineage>
</organism>
<dbReference type="EMBL" id="GL876983">
    <property type="protein sequence ID" value="KLU92643.1"/>
    <property type="molecule type" value="Genomic_DNA"/>
</dbReference>
<dbReference type="eggNOG" id="ENOG502RMPZ">
    <property type="taxonomic scope" value="Eukaryota"/>
</dbReference>
<reference evidence="4" key="1">
    <citation type="submission" date="2010-05" db="EMBL/GenBank/DDBJ databases">
        <title>The genome sequence of Magnaporthe poae strain ATCC 64411.</title>
        <authorList>
            <person name="Ma L.-J."/>
            <person name="Dead R."/>
            <person name="Young S."/>
            <person name="Zeng Q."/>
            <person name="Koehrsen M."/>
            <person name="Alvarado L."/>
            <person name="Berlin A."/>
            <person name="Chapman S.B."/>
            <person name="Chen Z."/>
            <person name="Freedman E."/>
            <person name="Gellesch M."/>
            <person name="Goldberg J."/>
            <person name="Griggs A."/>
            <person name="Gujja S."/>
            <person name="Heilman E.R."/>
            <person name="Heiman D."/>
            <person name="Hepburn T."/>
            <person name="Howarth C."/>
            <person name="Jen D."/>
            <person name="Larson L."/>
            <person name="Mehta T."/>
            <person name="Neiman D."/>
            <person name="Pearson M."/>
            <person name="Roberts A."/>
            <person name="Saif S."/>
            <person name="Shea T."/>
            <person name="Shenoy N."/>
            <person name="Sisk P."/>
            <person name="Stolte C."/>
            <person name="Sykes S."/>
            <person name="Walk T."/>
            <person name="White J."/>
            <person name="Yandava C."/>
            <person name="Haas B."/>
            <person name="Nusbaum C."/>
            <person name="Birren B."/>
        </authorList>
    </citation>
    <scope>NUCLEOTIDE SEQUENCE [LARGE SCALE GENOMIC DNA]</scope>
    <source>
        <strain evidence="4">ATCC 64411 / 73-15</strain>
    </source>
</reference>
<dbReference type="Proteomes" id="UP000011715">
    <property type="component" value="Unassembled WGS sequence"/>
</dbReference>